<protein>
    <submittedName>
        <fullName evidence="1">Uncharacterized protein</fullName>
    </submittedName>
</protein>
<keyword evidence="2" id="KW-1185">Reference proteome</keyword>
<dbReference type="Proteomes" id="UP001243330">
    <property type="component" value="Unassembled WGS sequence"/>
</dbReference>
<reference evidence="1" key="1">
    <citation type="submission" date="2023-01" db="EMBL/GenBank/DDBJ databases">
        <title>Colletotrichum chrysophilum M932 genome sequence.</title>
        <authorList>
            <person name="Baroncelli R."/>
        </authorList>
    </citation>
    <scope>NUCLEOTIDE SEQUENCE</scope>
    <source>
        <strain evidence="1">M932</strain>
    </source>
</reference>
<organism evidence="1 2">
    <name type="scientific">Colletotrichum chrysophilum</name>
    <dbReference type="NCBI Taxonomy" id="1836956"/>
    <lineage>
        <taxon>Eukaryota</taxon>
        <taxon>Fungi</taxon>
        <taxon>Dikarya</taxon>
        <taxon>Ascomycota</taxon>
        <taxon>Pezizomycotina</taxon>
        <taxon>Sordariomycetes</taxon>
        <taxon>Hypocreomycetidae</taxon>
        <taxon>Glomerellales</taxon>
        <taxon>Glomerellaceae</taxon>
        <taxon>Colletotrichum</taxon>
        <taxon>Colletotrichum gloeosporioides species complex</taxon>
    </lineage>
</organism>
<accession>A0AAD9AV65</accession>
<dbReference type="AlphaFoldDB" id="A0AAD9AV65"/>
<dbReference type="EMBL" id="JAQOWY010000038">
    <property type="protein sequence ID" value="KAK1854382.1"/>
    <property type="molecule type" value="Genomic_DNA"/>
</dbReference>
<name>A0AAD9AV65_9PEZI</name>
<proteinExistence type="predicted"/>
<evidence type="ECO:0000313" key="2">
    <source>
        <dbReference type="Proteomes" id="UP001243330"/>
    </source>
</evidence>
<sequence>MDLDELFTSRTGWVCRCDRQTGPDQSRGRLVAEAKPPPFAPILTLMIKVLSTWVAWQIQWAMSLSPRRSVRGLKCSVHPPSSVRRSESRVVRKAGASLRNVDEVGGGQAFMHLKGLLC</sequence>
<evidence type="ECO:0000313" key="1">
    <source>
        <dbReference type="EMBL" id="KAK1854382.1"/>
    </source>
</evidence>
<gene>
    <name evidence="1" type="ORF">CCHR01_03003</name>
</gene>
<comment type="caution">
    <text evidence="1">The sequence shown here is derived from an EMBL/GenBank/DDBJ whole genome shotgun (WGS) entry which is preliminary data.</text>
</comment>